<evidence type="ECO:0000313" key="2">
    <source>
        <dbReference type="Proteomes" id="UP000031521"/>
    </source>
</evidence>
<accession>A0A0B5DY85</accession>
<dbReference type="AlphaFoldDB" id="A0A0B5DY85"/>
<sequence length="182" mass="19888">MTFARPDTFRQVGQIVATTVLPALVCARKLPLRISCIGIASDDAGEDAASFDRLIPLGERRSPEDAMCFASSRVARGDIRIGPDRVPHFQPRILLIQDHEGGLVLAGDIRAGIILWQQPVTSDAEARQVVAEASKLRGMAFRSVDPAAVRKLRFRAAILEARLVDPIWRETAADLTRLPQAA</sequence>
<proteinExistence type="predicted"/>
<dbReference type="EMBL" id="CP004393">
    <property type="protein sequence ID" value="AJE45671.1"/>
    <property type="molecule type" value="Genomic_DNA"/>
</dbReference>
<dbReference type="HOGENOM" id="CLU_1446351_0_0_5"/>
<protein>
    <submittedName>
        <fullName evidence="1">Uncharacterized protein</fullName>
    </submittedName>
</protein>
<dbReference type="KEGG" id="cid:P73_0956"/>
<organism evidence="1 2">
    <name type="scientific">Celeribacter indicus</name>
    <dbReference type="NCBI Taxonomy" id="1208324"/>
    <lineage>
        <taxon>Bacteria</taxon>
        <taxon>Pseudomonadati</taxon>
        <taxon>Pseudomonadota</taxon>
        <taxon>Alphaproteobacteria</taxon>
        <taxon>Rhodobacterales</taxon>
        <taxon>Roseobacteraceae</taxon>
        <taxon>Celeribacter</taxon>
    </lineage>
</organism>
<reference evidence="1 2" key="1">
    <citation type="journal article" date="2014" name="Int. J. Syst. Evol. Microbiol.">
        <title>Celeribacter indicus sp. nov., a polycyclic aromatic hydrocarbon-degrading bacterium from deep-sea sediment and reclassification of Huaishuia halophila as Celeribacter halophilus comb. nov.</title>
        <authorList>
            <person name="Lai Q."/>
            <person name="Cao J."/>
            <person name="Yuan J."/>
            <person name="Li F."/>
            <person name="Shao Z."/>
        </authorList>
    </citation>
    <scope>NUCLEOTIDE SEQUENCE [LARGE SCALE GENOMIC DNA]</scope>
    <source>
        <strain evidence="1">P73</strain>
    </source>
</reference>
<dbReference type="OrthoDB" id="7375890at2"/>
<dbReference type="STRING" id="1208324.P73_0956"/>
<dbReference type="Proteomes" id="UP000031521">
    <property type="component" value="Chromosome"/>
</dbReference>
<name>A0A0B5DY85_9RHOB</name>
<dbReference type="RefSeq" id="WP_043868704.1">
    <property type="nucleotide sequence ID" value="NZ_CP004393.1"/>
</dbReference>
<gene>
    <name evidence="1" type="ORF">P73_0956</name>
</gene>
<evidence type="ECO:0000313" key="1">
    <source>
        <dbReference type="EMBL" id="AJE45671.1"/>
    </source>
</evidence>
<keyword evidence="2" id="KW-1185">Reference proteome</keyword>